<proteinExistence type="predicted"/>
<dbReference type="InterPro" id="IPR046341">
    <property type="entry name" value="SET_dom_sf"/>
</dbReference>
<sequence length="386" mass="44007">MSDMDIHERFHEWAIEVAKVEINGIVAHRFEGRGLGIIAERGFEPNEKLLTVPLSALRTIQTVPKSITSQLPNLTTHGLLATELCLDTSPTRSLWNAVLPSKEDFAESIPLMWDSELQNLLPEAAKELLENQKQKLEKDWGMVKDVYGERIERIEREEFVYRWLIVNTRTFYYLDPAWKGKEKDKPARDDCMALNPFADYFNHSSTGCTVSFDTTGYTITTPHPLQKGAEIYISYGNHSNDFLLTEYGFIMPAQTNTWDEIPLSSSILPLLSPSQTELLQEEGFLGKYVLDKDGVCYRTQVALRILCLPLGRWRRFVAGGDEGGRDQEVVDGYLVGILRRLRREVGEKIGAVKKLKTGLECQREVLGRRWVQIDGLLESAIKRIEE</sequence>
<feature type="domain" description="SET" evidence="1">
    <location>
        <begin position="18"/>
        <end position="236"/>
    </location>
</feature>
<dbReference type="PANTHER" id="PTHR13271">
    <property type="entry name" value="UNCHARACTERIZED PUTATIVE METHYLTRANSFERASE"/>
    <property type="match status" value="1"/>
</dbReference>
<dbReference type="GO" id="GO:0016279">
    <property type="term" value="F:protein-lysine N-methyltransferase activity"/>
    <property type="evidence" value="ECO:0007669"/>
    <property type="project" value="InterPro"/>
</dbReference>
<dbReference type="SUPFAM" id="SSF82199">
    <property type="entry name" value="SET domain"/>
    <property type="match status" value="1"/>
</dbReference>
<dbReference type="Gene3D" id="3.90.1410.10">
    <property type="entry name" value="set domain protein methyltransferase, domain 1"/>
    <property type="match status" value="1"/>
</dbReference>
<keyword evidence="3" id="KW-1185">Reference proteome</keyword>
<dbReference type="EMBL" id="CAJVRL010000044">
    <property type="protein sequence ID" value="CAG8951889.1"/>
    <property type="molecule type" value="Genomic_DNA"/>
</dbReference>
<dbReference type="InterPro" id="IPR001214">
    <property type="entry name" value="SET_dom"/>
</dbReference>
<dbReference type="InterPro" id="IPR044429">
    <property type="entry name" value="SETD4_SET"/>
</dbReference>
<organism evidence="2 3">
    <name type="scientific">Hymenoscyphus fraxineus</name>
    <dbReference type="NCBI Taxonomy" id="746836"/>
    <lineage>
        <taxon>Eukaryota</taxon>
        <taxon>Fungi</taxon>
        <taxon>Dikarya</taxon>
        <taxon>Ascomycota</taxon>
        <taxon>Pezizomycotina</taxon>
        <taxon>Leotiomycetes</taxon>
        <taxon>Helotiales</taxon>
        <taxon>Helotiaceae</taxon>
        <taxon>Hymenoscyphus</taxon>
    </lineage>
</organism>
<dbReference type="Proteomes" id="UP000696280">
    <property type="component" value="Unassembled WGS sequence"/>
</dbReference>
<dbReference type="PANTHER" id="PTHR13271:SF137">
    <property type="entry name" value="SET DOMAIN-CONTAINING PROTEIN"/>
    <property type="match status" value="1"/>
</dbReference>
<comment type="caution">
    <text evidence="2">The sequence shown here is derived from an EMBL/GenBank/DDBJ whole genome shotgun (WGS) entry which is preliminary data.</text>
</comment>
<dbReference type="OrthoDB" id="341421at2759"/>
<dbReference type="AlphaFoldDB" id="A0A9N9PGL4"/>
<evidence type="ECO:0000313" key="2">
    <source>
        <dbReference type="EMBL" id="CAG8951889.1"/>
    </source>
</evidence>
<evidence type="ECO:0000259" key="1">
    <source>
        <dbReference type="PROSITE" id="PS50280"/>
    </source>
</evidence>
<gene>
    <name evidence="2" type="ORF">HYFRA_00005693</name>
</gene>
<reference evidence="2" key="1">
    <citation type="submission" date="2021-07" db="EMBL/GenBank/DDBJ databases">
        <authorList>
            <person name="Durling M."/>
        </authorList>
    </citation>
    <scope>NUCLEOTIDE SEQUENCE</scope>
</reference>
<dbReference type="InterPro" id="IPR050600">
    <property type="entry name" value="SETD3_SETD6_MTase"/>
</dbReference>
<evidence type="ECO:0000313" key="3">
    <source>
        <dbReference type="Proteomes" id="UP000696280"/>
    </source>
</evidence>
<dbReference type="CDD" id="cd19177">
    <property type="entry name" value="SET_SETD4"/>
    <property type="match status" value="1"/>
</dbReference>
<dbReference type="PROSITE" id="PS50280">
    <property type="entry name" value="SET"/>
    <property type="match status" value="1"/>
</dbReference>
<accession>A0A9N9PGL4</accession>
<name>A0A9N9PGL4_9HELO</name>
<protein>
    <recommendedName>
        <fullName evidence="1">SET domain-containing protein</fullName>
    </recommendedName>
</protein>